<gene>
    <name evidence="10" type="ORF">ACFY05_29115</name>
</gene>
<organism evidence="10 11">
    <name type="scientific">Microtetraspora fusca</name>
    <dbReference type="NCBI Taxonomy" id="1997"/>
    <lineage>
        <taxon>Bacteria</taxon>
        <taxon>Bacillati</taxon>
        <taxon>Actinomycetota</taxon>
        <taxon>Actinomycetes</taxon>
        <taxon>Streptosporangiales</taxon>
        <taxon>Streptosporangiaceae</taxon>
        <taxon>Microtetraspora</taxon>
    </lineage>
</organism>
<feature type="domain" description="2-oxoacid dehydrogenase acyltransferase catalytic" evidence="8">
    <location>
        <begin position="190"/>
        <end position="407"/>
    </location>
</feature>
<evidence type="ECO:0000256" key="6">
    <source>
        <dbReference type="RuleBase" id="RU003423"/>
    </source>
</evidence>
<dbReference type="InterPro" id="IPR023213">
    <property type="entry name" value="CAT-like_dom_sf"/>
</dbReference>
<proteinExistence type="inferred from homology"/>
<evidence type="ECO:0000256" key="4">
    <source>
        <dbReference type="ARBA" id="ARBA00022823"/>
    </source>
</evidence>
<protein>
    <recommendedName>
        <fullName evidence="6">Dihydrolipoamide acetyltransferase component of pyruvate dehydrogenase complex</fullName>
        <ecNumber evidence="6">2.3.1.-</ecNumber>
    </recommendedName>
</protein>
<dbReference type="InterPro" id="IPR011053">
    <property type="entry name" value="Single_hybrid_motif"/>
</dbReference>
<dbReference type="PANTHER" id="PTHR43178">
    <property type="entry name" value="DIHYDROLIPOAMIDE ACETYLTRANSFERASE COMPONENT OF PYRUVATE DEHYDROGENASE COMPLEX"/>
    <property type="match status" value="1"/>
</dbReference>
<keyword evidence="11" id="KW-1185">Reference proteome</keyword>
<feature type="region of interest" description="Disordered" evidence="7">
    <location>
        <begin position="81"/>
        <end position="106"/>
    </location>
</feature>
<dbReference type="Pfam" id="PF00364">
    <property type="entry name" value="Biotin_lipoyl"/>
    <property type="match status" value="1"/>
</dbReference>
<evidence type="ECO:0000313" key="10">
    <source>
        <dbReference type="EMBL" id="MFF4776932.1"/>
    </source>
</evidence>
<evidence type="ECO:0000256" key="7">
    <source>
        <dbReference type="SAM" id="MobiDB-lite"/>
    </source>
</evidence>
<sequence>MSEFRVPKLNNNDSAYVLLEWLAEDGAAVRAGDPLVTVETSKAVEELAAEEAGVLRRLLQAGAECVPGQAIARLLAPGAEATDAEPGVEPGAGHSPGTAPDDAMPGDIVITAPARKLIDERGVSPDEIRALGRKVVRRADLEHLAAGGSREAPPPGGPAEPGRSPTPGLPAIPGGEDRKEPDGGAAGELISLSRAQLRTAEVVERSRREIPSAFTLMNVDVTDALPLARDLTRRLRALVGLPELVVKAVGGLLDAFPLFFAAPAEGLRARRATAADVGVTVDVGRGLFIPVVRDAGGRPLAEIARDLTGFRRTALEGAFRESDLRGGVITLTLHTHDGVAVATPIVFPGQTCALALTAPRSEVVQDGAGFAVRKVCGLGLSYDHRFVNGREAAKFLAAIRTALENPGHFTT</sequence>
<dbReference type="InterPro" id="IPR000089">
    <property type="entry name" value="Biotin_lipoyl"/>
</dbReference>
<dbReference type="CDD" id="cd06849">
    <property type="entry name" value="lipoyl_domain"/>
    <property type="match status" value="1"/>
</dbReference>
<keyword evidence="5 6" id="KW-0012">Acyltransferase</keyword>
<dbReference type="Gene3D" id="2.40.50.100">
    <property type="match status" value="1"/>
</dbReference>
<dbReference type="EC" id="2.3.1.-" evidence="6"/>
<accession>A0ABW6VFN2</accession>
<evidence type="ECO:0000256" key="1">
    <source>
        <dbReference type="ARBA" id="ARBA00001938"/>
    </source>
</evidence>
<dbReference type="Pfam" id="PF00198">
    <property type="entry name" value="2-oxoacid_dh"/>
    <property type="match status" value="1"/>
</dbReference>
<dbReference type="SUPFAM" id="SSF51230">
    <property type="entry name" value="Single hybrid motif"/>
    <property type="match status" value="1"/>
</dbReference>
<dbReference type="InterPro" id="IPR050743">
    <property type="entry name" value="2-oxoacid_DH_E2_comp"/>
</dbReference>
<dbReference type="PANTHER" id="PTHR43178:SF5">
    <property type="entry name" value="LIPOAMIDE ACYLTRANSFERASE COMPONENT OF BRANCHED-CHAIN ALPHA-KETO ACID DEHYDROGENASE COMPLEX, MITOCHONDRIAL"/>
    <property type="match status" value="1"/>
</dbReference>
<comment type="similarity">
    <text evidence="2 6">Belongs to the 2-oxoacid dehydrogenase family.</text>
</comment>
<evidence type="ECO:0000256" key="2">
    <source>
        <dbReference type="ARBA" id="ARBA00007317"/>
    </source>
</evidence>
<evidence type="ECO:0000256" key="5">
    <source>
        <dbReference type="ARBA" id="ARBA00023315"/>
    </source>
</evidence>
<reference evidence="10 11" key="1">
    <citation type="submission" date="2024-10" db="EMBL/GenBank/DDBJ databases">
        <title>The Natural Products Discovery Center: Release of the First 8490 Sequenced Strains for Exploring Actinobacteria Biosynthetic Diversity.</title>
        <authorList>
            <person name="Kalkreuter E."/>
            <person name="Kautsar S.A."/>
            <person name="Yang D."/>
            <person name="Bader C.D."/>
            <person name="Teijaro C.N."/>
            <person name="Fluegel L."/>
            <person name="Davis C.M."/>
            <person name="Simpson J.R."/>
            <person name="Lauterbach L."/>
            <person name="Steele A.D."/>
            <person name="Gui C."/>
            <person name="Meng S."/>
            <person name="Li G."/>
            <person name="Viehrig K."/>
            <person name="Ye F."/>
            <person name="Su P."/>
            <person name="Kiefer A.F."/>
            <person name="Nichols A."/>
            <person name="Cepeda A.J."/>
            <person name="Yan W."/>
            <person name="Fan B."/>
            <person name="Jiang Y."/>
            <person name="Adhikari A."/>
            <person name="Zheng C.-J."/>
            <person name="Schuster L."/>
            <person name="Cowan T.M."/>
            <person name="Smanski M.J."/>
            <person name="Chevrette M.G."/>
            <person name="De Carvalho L.P.S."/>
            <person name="Shen B."/>
        </authorList>
    </citation>
    <scope>NUCLEOTIDE SEQUENCE [LARGE SCALE GENOMIC DNA]</scope>
    <source>
        <strain evidence="10 11">NPDC001281</strain>
    </source>
</reference>
<dbReference type="InterPro" id="IPR001078">
    <property type="entry name" value="2-oxoacid_DH_actylTfrase"/>
</dbReference>
<dbReference type="SUPFAM" id="SSF52777">
    <property type="entry name" value="CoA-dependent acyltransferases"/>
    <property type="match status" value="1"/>
</dbReference>
<comment type="caution">
    <text evidence="10">The sequence shown here is derived from an EMBL/GenBank/DDBJ whole genome shotgun (WGS) entry which is preliminary data.</text>
</comment>
<dbReference type="PROSITE" id="PS00189">
    <property type="entry name" value="LIPOYL"/>
    <property type="match status" value="1"/>
</dbReference>
<evidence type="ECO:0000256" key="3">
    <source>
        <dbReference type="ARBA" id="ARBA00022679"/>
    </source>
</evidence>
<dbReference type="RefSeq" id="WP_387345341.1">
    <property type="nucleotide sequence ID" value="NZ_JBIAXI010000020.1"/>
</dbReference>
<evidence type="ECO:0000259" key="8">
    <source>
        <dbReference type="Pfam" id="PF00198"/>
    </source>
</evidence>
<dbReference type="Gene3D" id="3.30.559.10">
    <property type="entry name" value="Chloramphenicol acetyltransferase-like domain"/>
    <property type="match status" value="1"/>
</dbReference>
<comment type="cofactor">
    <cofactor evidence="1 6">
        <name>(R)-lipoate</name>
        <dbReference type="ChEBI" id="CHEBI:83088"/>
    </cofactor>
</comment>
<dbReference type="Proteomes" id="UP001602119">
    <property type="component" value="Unassembled WGS sequence"/>
</dbReference>
<keyword evidence="4 6" id="KW-0450">Lipoyl</keyword>
<dbReference type="EMBL" id="JBIAXI010000020">
    <property type="protein sequence ID" value="MFF4776932.1"/>
    <property type="molecule type" value="Genomic_DNA"/>
</dbReference>
<evidence type="ECO:0000259" key="9">
    <source>
        <dbReference type="Pfam" id="PF00364"/>
    </source>
</evidence>
<feature type="region of interest" description="Disordered" evidence="7">
    <location>
        <begin position="145"/>
        <end position="185"/>
    </location>
</feature>
<keyword evidence="3 6" id="KW-0808">Transferase</keyword>
<dbReference type="InterPro" id="IPR003016">
    <property type="entry name" value="2-oxoA_DH_lipoyl-BS"/>
</dbReference>
<evidence type="ECO:0000313" key="11">
    <source>
        <dbReference type="Proteomes" id="UP001602119"/>
    </source>
</evidence>
<feature type="domain" description="Lipoyl-binding" evidence="9">
    <location>
        <begin position="3"/>
        <end position="74"/>
    </location>
</feature>
<name>A0ABW6VFN2_MICFU</name>